<proteinExistence type="predicted"/>
<comment type="caution">
    <text evidence="1">The sequence shown here is derived from an EMBL/GenBank/DDBJ whole genome shotgun (WGS) entry which is preliminary data.</text>
</comment>
<organism evidence="1 2">
    <name type="scientific">Durusdinium trenchii</name>
    <dbReference type="NCBI Taxonomy" id="1381693"/>
    <lineage>
        <taxon>Eukaryota</taxon>
        <taxon>Sar</taxon>
        <taxon>Alveolata</taxon>
        <taxon>Dinophyceae</taxon>
        <taxon>Suessiales</taxon>
        <taxon>Symbiodiniaceae</taxon>
        <taxon>Durusdinium</taxon>
    </lineage>
</organism>
<dbReference type="EMBL" id="CAXAMN010008169">
    <property type="protein sequence ID" value="CAK9024241.1"/>
    <property type="molecule type" value="Genomic_DNA"/>
</dbReference>
<feature type="non-terminal residue" evidence="1">
    <location>
        <position position="1"/>
    </location>
</feature>
<reference evidence="1 2" key="1">
    <citation type="submission" date="2024-02" db="EMBL/GenBank/DDBJ databases">
        <authorList>
            <person name="Chen Y."/>
            <person name="Shah S."/>
            <person name="Dougan E. K."/>
            <person name="Thang M."/>
            <person name="Chan C."/>
        </authorList>
    </citation>
    <scope>NUCLEOTIDE SEQUENCE [LARGE SCALE GENOMIC DNA]</scope>
</reference>
<evidence type="ECO:0000313" key="2">
    <source>
        <dbReference type="Proteomes" id="UP001642484"/>
    </source>
</evidence>
<feature type="non-terminal residue" evidence="1">
    <location>
        <position position="51"/>
    </location>
</feature>
<accession>A0ABP0KBQ6</accession>
<gene>
    <name evidence="1" type="ORF">CCMP2556_LOCUS15549</name>
</gene>
<keyword evidence="2" id="KW-1185">Reference proteome</keyword>
<name>A0ABP0KBQ6_9DINO</name>
<evidence type="ECO:0000313" key="1">
    <source>
        <dbReference type="EMBL" id="CAK9024241.1"/>
    </source>
</evidence>
<protein>
    <submittedName>
        <fullName evidence="1">Uncharacterized protein</fullName>
    </submittedName>
</protein>
<dbReference type="Proteomes" id="UP001642484">
    <property type="component" value="Unassembled WGS sequence"/>
</dbReference>
<sequence>RLTKPATTLFGCTVLGRVRIDGAQDLLVALEPSLVPELEGNDVEMSAEEMR</sequence>